<accession>A0ABR1JDT6</accession>
<feature type="region of interest" description="Disordered" evidence="1">
    <location>
        <begin position="308"/>
        <end position="368"/>
    </location>
</feature>
<organism evidence="4 5">
    <name type="scientific">Marasmiellus scandens</name>
    <dbReference type="NCBI Taxonomy" id="2682957"/>
    <lineage>
        <taxon>Eukaryota</taxon>
        <taxon>Fungi</taxon>
        <taxon>Dikarya</taxon>
        <taxon>Basidiomycota</taxon>
        <taxon>Agaricomycotina</taxon>
        <taxon>Agaricomycetes</taxon>
        <taxon>Agaricomycetidae</taxon>
        <taxon>Agaricales</taxon>
        <taxon>Marasmiineae</taxon>
        <taxon>Omphalotaceae</taxon>
        <taxon>Marasmiellus</taxon>
    </lineage>
</organism>
<evidence type="ECO:0000256" key="1">
    <source>
        <dbReference type="SAM" id="MobiDB-lite"/>
    </source>
</evidence>
<evidence type="ECO:0000313" key="5">
    <source>
        <dbReference type="Proteomes" id="UP001498398"/>
    </source>
</evidence>
<dbReference type="EMBL" id="JBANRG010000025">
    <property type="protein sequence ID" value="KAK7454091.1"/>
    <property type="molecule type" value="Genomic_DNA"/>
</dbReference>
<dbReference type="Proteomes" id="UP001498398">
    <property type="component" value="Unassembled WGS sequence"/>
</dbReference>
<keyword evidence="2" id="KW-0812">Transmembrane</keyword>
<protein>
    <submittedName>
        <fullName evidence="4">Uncharacterized protein</fullName>
    </submittedName>
</protein>
<proteinExistence type="predicted"/>
<reference evidence="4 5" key="1">
    <citation type="submission" date="2024-01" db="EMBL/GenBank/DDBJ databases">
        <title>A draft genome for the cacao thread blight pathogen Marasmiellus scandens.</title>
        <authorList>
            <person name="Baruah I.K."/>
            <person name="Leung J."/>
            <person name="Bukari Y."/>
            <person name="Amoako-Attah I."/>
            <person name="Meinhardt L.W."/>
            <person name="Bailey B.A."/>
            <person name="Cohen S.P."/>
        </authorList>
    </citation>
    <scope>NUCLEOTIDE SEQUENCE [LARGE SCALE GENOMIC DNA]</scope>
    <source>
        <strain evidence="4 5">GH-19</strain>
    </source>
</reference>
<keyword evidence="3" id="KW-0732">Signal</keyword>
<feature type="transmembrane region" description="Helical" evidence="2">
    <location>
        <begin position="244"/>
        <end position="267"/>
    </location>
</feature>
<evidence type="ECO:0000256" key="2">
    <source>
        <dbReference type="SAM" id="Phobius"/>
    </source>
</evidence>
<evidence type="ECO:0000256" key="3">
    <source>
        <dbReference type="SAM" id="SignalP"/>
    </source>
</evidence>
<keyword evidence="5" id="KW-1185">Reference proteome</keyword>
<feature type="chain" id="PRO_5046262271" evidence="3">
    <location>
        <begin position="18"/>
        <end position="368"/>
    </location>
</feature>
<sequence length="368" mass="41297">MFLPLLFLPIYVSAGTGNFGDPCNQSNNRLQIGTFEFWSECNSVTYCASNGTCAHRGCRKDDFPFGYSKDSKILPPKCPKGQFCPDEMHECMDVLVVGSACQLDRDDQCEGPPNFRELEDRTHRGLNVNGSVCLNNVCMWANATLGEDCVVENTAYTAYTGGSEFIDIVSRHVLSSSLDPVLSIMKNRDNCRIGLYCDSQQLKCMEERDEGQRCDADKECKTWNCNSDGVCGPDAGLMHHAGPWVYALVAIGMAVAILGTLWGLFWWHGKQRDTERERRMQYWREQNAFHQNLNQMKQMARASIMTFGGNEGSRRTSVQKDDPRTPMLGSAGHRASGLRQYTADDASSYDDGSVHNHQPRQHEDHGKF</sequence>
<feature type="compositionally biased region" description="Basic and acidic residues" evidence="1">
    <location>
        <begin position="312"/>
        <end position="324"/>
    </location>
</feature>
<name>A0ABR1JDT6_9AGAR</name>
<keyword evidence="2" id="KW-1133">Transmembrane helix</keyword>
<evidence type="ECO:0000313" key="4">
    <source>
        <dbReference type="EMBL" id="KAK7454091.1"/>
    </source>
</evidence>
<feature type="signal peptide" evidence="3">
    <location>
        <begin position="1"/>
        <end position="17"/>
    </location>
</feature>
<gene>
    <name evidence="4" type="ORF">VKT23_011602</name>
</gene>
<keyword evidence="2" id="KW-0472">Membrane</keyword>
<comment type="caution">
    <text evidence="4">The sequence shown here is derived from an EMBL/GenBank/DDBJ whole genome shotgun (WGS) entry which is preliminary data.</text>
</comment>